<dbReference type="AlphaFoldDB" id="A0A0F9BBQ9"/>
<proteinExistence type="predicted"/>
<protein>
    <submittedName>
        <fullName evidence="1">Uncharacterized protein</fullName>
    </submittedName>
</protein>
<gene>
    <name evidence="1" type="ORF">LCGC14_2547470</name>
</gene>
<accession>A0A0F9BBQ9</accession>
<evidence type="ECO:0000313" key="1">
    <source>
        <dbReference type="EMBL" id="KKL11272.1"/>
    </source>
</evidence>
<reference evidence="1" key="1">
    <citation type="journal article" date="2015" name="Nature">
        <title>Complex archaea that bridge the gap between prokaryotes and eukaryotes.</title>
        <authorList>
            <person name="Spang A."/>
            <person name="Saw J.H."/>
            <person name="Jorgensen S.L."/>
            <person name="Zaremba-Niedzwiedzka K."/>
            <person name="Martijn J."/>
            <person name="Lind A.E."/>
            <person name="van Eijk R."/>
            <person name="Schleper C."/>
            <person name="Guy L."/>
            <person name="Ettema T.J."/>
        </authorList>
    </citation>
    <scope>NUCLEOTIDE SEQUENCE</scope>
</reference>
<sequence length="70" mass="7975">MDREVIRGMVPVLIVTWEGRTLEGWVPRCFVENCLSDSRVINQPFKIIVAEGYKVEEGTLRILDILAKTA</sequence>
<comment type="caution">
    <text evidence="1">The sequence shown here is derived from an EMBL/GenBank/DDBJ whole genome shotgun (WGS) entry which is preliminary data.</text>
</comment>
<dbReference type="EMBL" id="LAZR01041725">
    <property type="protein sequence ID" value="KKL11272.1"/>
    <property type="molecule type" value="Genomic_DNA"/>
</dbReference>
<name>A0A0F9BBQ9_9ZZZZ</name>
<organism evidence="1">
    <name type="scientific">marine sediment metagenome</name>
    <dbReference type="NCBI Taxonomy" id="412755"/>
    <lineage>
        <taxon>unclassified sequences</taxon>
        <taxon>metagenomes</taxon>
        <taxon>ecological metagenomes</taxon>
    </lineage>
</organism>